<dbReference type="InterPro" id="IPR016181">
    <property type="entry name" value="Acyl_CoA_acyltransferase"/>
</dbReference>
<keyword evidence="2" id="KW-0812">Transmembrane</keyword>
<feature type="transmembrane region" description="Helical" evidence="2">
    <location>
        <begin position="61"/>
        <end position="83"/>
    </location>
</feature>
<dbReference type="GO" id="GO:0008999">
    <property type="term" value="F:protein-N-terminal-alanine acetyltransferase activity"/>
    <property type="evidence" value="ECO:0007669"/>
    <property type="project" value="TreeGrafter"/>
</dbReference>
<reference evidence="4" key="1">
    <citation type="journal article" date="2023" name="Commun. Biol.">
        <title>Genome analysis of Parmales, the sister group of diatoms, reveals the evolutionary specialization of diatoms from phago-mixotrophs to photoautotrophs.</title>
        <authorList>
            <person name="Ban H."/>
            <person name="Sato S."/>
            <person name="Yoshikawa S."/>
            <person name="Yamada K."/>
            <person name="Nakamura Y."/>
            <person name="Ichinomiya M."/>
            <person name="Sato N."/>
            <person name="Blanc-Mathieu R."/>
            <person name="Endo H."/>
            <person name="Kuwata A."/>
            <person name="Ogata H."/>
        </authorList>
    </citation>
    <scope>NUCLEOTIDE SEQUENCE [LARGE SCALE GENOMIC DNA]</scope>
</reference>
<gene>
    <name evidence="3" type="ORF">TrCOL_g1544</name>
</gene>
<dbReference type="Proteomes" id="UP001165065">
    <property type="component" value="Unassembled WGS sequence"/>
</dbReference>
<keyword evidence="4" id="KW-1185">Reference proteome</keyword>
<name>A0A9W7G9I8_9STRA</name>
<proteinExistence type="predicted"/>
<sequence length="497" mass="54758">MEEKIGENRNSEFRQKKKTPITSTKIFLDIMDDIVNAVQNVLGPNVQLLLDGVRELPRAQLIGIGLGSTVFVVTIATVIYLLIAGGSFDRIAEQDAAASRGEEIVATNAKVIMNGRPSLYEDLVMARRVMMEGQAKSITLTIKMSSNPPSPSLFKANYLRFQAYHVTYSVNVPGRPNAGAESFTKSACSQIPKIFEVNIPETLKNYSRSYARVFTTLATKGVKEFDTMDEIYKTYPTGTFGSSVILNPYLPSDPQSLALASDFALNTSGVPFEGHPSFDPSTVWGFLPSTGGPFSNLNDVHSSPLFGVGKDSCVILCLDIVTRKCVGAIKLTEDDPSNLSVKMECGIWTPTYQGKVQEVEAGYLVLGKLFGMGYRRVQYDCDIDDSEGRRLAGRLGFTVEGEKMKDVLIEVDEDTVVSRNSFSFALLNSDWNAEGGARDHVFEKIYGRSALKVDKGRRKEDEEDDNELVVKAERERAKEKKGGEVPGLQSEEQKKKS</sequence>
<feature type="compositionally biased region" description="Basic and acidic residues" evidence="1">
    <location>
        <begin position="468"/>
        <end position="483"/>
    </location>
</feature>
<dbReference type="PANTHER" id="PTHR43441:SF2">
    <property type="entry name" value="FAMILY ACETYLTRANSFERASE, PUTATIVE (AFU_ORTHOLOGUE AFUA_7G00850)-RELATED"/>
    <property type="match status" value="1"/>
</dbReference>
<keyword evidence="2" id="KW-1133">Transmembrane helix</keyword>
<organism evidence="3 4">
    <name type="scientific">Triparma columacea</name>
    <dbReference type="NCBI Taxonomy" id="722753"/>
    <lineage>
        <taxon>Eukaryota</taxon>
        <taxon>Sar</taxon>
        <taxon>Stramenopiles</taxon>
        <taxon>Ochrophyta</taxon>
        <taxon>Bolidophyceae</taxon>
        <taxon>Parmales</taxon>
        <taxon>Triparmaceae</taxon>
        <taxon>Triparma</taxon>
    </lineage>
</organism>
<dbReference type="EMBL" id="BRYA01000079">
    <property type="protein sequence ID" value="GMI38004.1"/>
    <property type="molecule type" value="Genomic_DNA"/>
</dbReference>
<evidence type="ECO:0000313" key="3">
    <source>
        <dbReference type="EMBL" id="GMI38004.1"/>
    </source>
</evidence>
<dbReference type="InterPro" id="IPR051908">
    <property type="entry name" value="Ribosomal_N-acetyltransferase"/>
</dbReference>
<dbReference type="SUPFAM" id="SSF55729">
    <property type="entry name" value="Acyl-CoA N-acyltransferases (Nat)"/>
    <property type="match status" value="1"/>
</dbReference>
<feature type="region of interest" description="Disordered" evidence="1">
    <location>
        <begin position="455"/>
        <end position="497"/>
    </location>
</feature>
<dbReference type="OrthoDB" id="41238at2759"/>
<evidence type="ECO:0000313" key="4">
    <source>
        <dbReference type="Proteomes" id="UP001165065"/>
    </source>
</evidence>
<dbReference type="Gene3D" id="3.40.630.30">
    <property type="match status" value="1"/>
</dbReference>
<accession>A0A9W7G9I8</accession>
<keyword evidence="2" id="KW-0472">Membrane</keyword>
<dbReference type="PANTHER" id="PTHR43441">
    <property type="entry name" value="RIBOSOMAL-PROTEIN-SERINE ACETYLTRANSFERASE"/>
    <property type="match status" value="1"/>
</dbReference>
<dbReference type="GO" id="GO:1990189">
    <property type="term" value="F:protein N-terminal-serine acetyltransferase activity"/>
    <property type="evidence" value="ECO:0007669"/>
    <property type="project" value="TreeGrafter"/>
</dbReference>
<dbReference type="AlphaFoldDB" id="A0A9W7G9I8"/>
<evidence type="ECO:0000256" key="2">
    <source>
        <dbReference type="SAM" id="Phobius"/>
    </source>
</evidence>
<comment type="caution">
    <text evidence="3">The sequence shown here is derived from an EMBL/GenBank/DDBJ whole genome shotgun (WGS) entry which is preliminary data.</text>
</comment>
<protein>
    <submittedName>
        <fullName evidence="3">Uncharacterized protein</fullName>
    </submittedName>
</protein>
<evidence type="ECO:0000256" key="1">
    <source>
        <dbReference type="SAM" id="MobiDB-lite"/>
    </source>
</evidence>